<dbReference type="AlphaFoldDB" id="A0A8J3Y2X4"/>
<evidence type="ECO:0000313" key="5">
    <source>
        <dbReference type="Proteomes" id="UP000652013"/>
    </source>
</evidence>
<comment type="caution">
    <text evidence="4">The sequence shown here is derived from an EMBL/GenBank/DDBJ whole genome shotgun (WGS) entry which is preliminary data.</text>
</comment>
<dbReference type="Proteomes" id="UP000652013">
    <property type="component" value="Unassembled WGS sequence"/>
</dbReference>
<feature type="domain" description="N-acetyltransferase" evidence="3">
    <location>
        <begin position="1"/>
        <end position="141"/>
    </location>
</feature>
<dbReference type="PROSITE" id="PS51186">
    <property type="entry name" value="GNAT"/>
    <property type="match status" value="2"/>
</dbReference>
<dbReference type="RefSeq" id="WP_203936022.1">
    <property type="nucleotide sequence ID" value="NZ_BAAAGJ010000024.1"/>
</dbReference>
<evidence type="ECO:0000256" key="1">
    <source>
        <dbReference type="ARBA" id="ARBA00022679"/>
    </source>
</evidence>
<dbReference type="InterPro" id="IPR050832">
    <property type="entry name" value="Bact_Acetyltransf"/>
</dbReference>
<name>A0A8J3Y2X4_9ACTN</name>
<dbReference type="InterPro" id="IPR000182">
    <property type="entry name" value="GNAT_dom"/>
</dbReference>
<sequence length="298" mass="31386">MRIRAATADDAPAVVELRRLVYPYLVRGVAATRRLIEHPLPAERQAAFVAEDAGRVVGWVAAKRNVRTADAGAGDLSLLHVHPGHRGRGAGAALYEAARAHLRAVGARRVRAVAPPEGLDFARARGFTPGREIRYAALDLRAAPGPPPVPPGIRLVTAAEVGPRLMYAAEAAGAADEPDDAPPDALTFDTWRHDVWDDPGLDTGASTAALAGASVAAFSLVTVDGDRMWSDMTATLPAHRGRGLALLAKTTALHRAAARGVVTAYTANDGSNAPMLAINERLGYRPVARQFACLTDLT</sequence>
<dbReference type="EMBL" id="BOOY01000001">
    <property type="protein sequence ID" value="GIJ00676.1"/>
    <property type="molecule type" value="Genomic_DNA"/>
</dbReference>
<dbReference type="CDD" id="cd04301">
    <property type="entry name" value="NAT_SF"/>
    <property type="match status" value="1"/>
</dbReference>
<dbReference type="GO" id="GO:0016747">
    <property type="term" value="F:acyltransferase activity, transferring groups other than amino-acyl groups"/>
    <property type="evidence" value="ECO:0007669"/>
    <property type="project" value="InterPro"/>
</dbReference>
<keyword evidence="5" id="KW-1185">Reference proteome</keyword>
<proteinExistence type="predicted"/>
<reference evidence="4" key="1">
    <citation type="submission" date="2021-01" db="EMBL/GenBank/DDBJ databases">
        <title>Whole genome shotgun sequence of Spirilliplanes yamanashiensis NBRC 15828.</title>
        <authorList>
            <person name="Komaki H."/>
            <person name="Tamura T."/>
        </authorList>
    </citation>
    <scope>NUCLEOTIDE SEQUENCE</scope>
    <source>
        <strain evidence="4">NBRC 15828</strain>
    </source>
</reference>
<keyword evidence="1" id="KW-0808">Transferase</keyword>
<dbReference type="InterPro" id="IPR016181">
    <property type="entry name" value="Acyl_CoA_acyltransferase"/>
</dbReference>
<feature type="domain" description="N-acetyltransferase" evidence="3">
    <location>
        <begin position="153"/>
        <end position="298"/>
    </location>
</feature>
<accession>A0A8J3Y2X4</accession>
<evidence type="ECO:0000259" key="3">
    <source>
        <dbReference type="PROSITE" id="PS51186"/>
    </source>
</evidence>
<dbReference type="SUPFAM" id="SSF55729">
    <property type="entry name" value="Acyl-CoA N-acyltransferases (Nat)"/>
    <property type="match status" value="2"/>
</dbReference>
<gene>
    <name evidence="4" type="ORF">Sya03_00280</name>
</gene>
<keyword evidence="2" id="KW-0012">Acyltransferase</keyword>
<organism evidence="4 5">
    <name type="scientific">Spirilliplanes yamanashiensis</name>
    <dbReference type="NCBI Taxonomy" id="42233"/>
    <lineage>
        <taxon>Bacteria</taxon>
        <taxon>Bacillati</taxon>
        <taxon>Actinomycetota</taxon>
        <taxon>Actinomycetes</taxon>
        <taxon>Micromonosporales</taxon>
        <taxon>Micromonosporaceae</taxon>
        <taxon>Spirilliplanes</taxon>
    </lineage>
</organism>
<evidence type="ECO:0000256" key="2">
    <source>
        <dbReference type="ARBA" id="ARBA00023315"/>
    </source>
</evidence>
<protein>
    <submittedName>
        <fullName evidence="4">Phosphinothricin acetyltransferase</fullName>
    </submittedName>
</protein>
<dbReference type="Pfam" id="PF00583">
    <property type="entry name" value="Acetyltransf_1"/>
    <property type="match status" value="1"/>
</dbReference>
<dbReference type="PANTHER" id="PTHR43877:SF1">
    <property type="entry name" value="ACETYLTRANSFERASE"/>
    <property type="match status" value="1"/>
</dbReference>
<evidence type="ECO:0000313" key="4">
    <source>
        <dbReference type="EMBL" id="GIJ00676.1"/>
    </source>
</evidence>
<dbReference type="Gene3D" id="3.40.630.30">
    <property type="match status" value="1"/>
</dbReference>
<dbReference type="PANTHER" id="PTHR43877">
    <property type="entry name" value="AMINOALKYLPHOSPHONATE N-ACETYLTRANSFERASE-RELATED-RELATED"/>
    <property type="match status" value="1"/>
</dbReference>